<evidence type="ECO:0000313" key="2">
    <source>
        <dbReference type="Proteomes" id="UP000730481"/>
    </source>
</evidence>
<dbReference type="Proteomes" id="UP000730481">
    <property type="component" value="Unassembled WGS sequence"/>
</dbReference>
<protein>
    <submittedName>
        <fullName evidence="1">Uncharacterized protein</fullName>
    </submittedName>
</protein>
<dbReference type="Gene3D" id="2.100.10.50">
    <property type="match status" value="1"/>
</dbReference>
<reference evidence="1" key="1">
    <citation type="journal article" date="2017" name="Mycologia">
        <title>Fusarium algeriense, sp. nov., a novel toxigenic crown rot pathogen of durum wheat from Algeria is nested in the Fusarium burgessii species complex.</title>
        <authorList>
            <person name="Laraba I."/>
            <person name="Keddad A."/>
            <person name="Boureghda H."/>
            <person name="Abdallah N."/>
            <person name="Vaughan M.M."/>
            <person name="Proctor R.H."/>
            <person name="Busman M."/>
            <person name="O'Donnell K."/>
        </authorList>
    </citation>
    <scope>NUCLEOTIDE SEQUENCE</scope>
    <source>
        <strain evidence="1">NRRL 25174</strain>
    </source>
</reference>
<accession>A0A9P5DUL2</accession>
<reference evidence="1" key="2">
    <citation type="submission" date="2020-02" db="EMBL/GenBank/DDBJ databases">
        <title>Identification and distribution of gene clusters putatively required for synthesis of sphingolipid metabolism inhibitors in phylogenetically diverse species of the filamentous fungus Fusarium.</title>
        <authorList>
            <person name="Kim H.-S."/>
            <person name="Busman M."/>
            <person name="Brown D.W."/>
            <person name="Divon H."/>
            <person name="Uhlig S."/>
            <person name="Proctor R.H."/>
        </authorList>
    </citation>
    <scope>NUCLEOTIDE SEQUENCE</scope>
    <source>
        <strain evidence="1">NRRL 25174</strain>
    </source>
</reference>
<organism evidence="1 2">
    <name type="scientific">Fusarium beomiforme</name>
    <dbReference type="NCBI Taxonomy" id="44412"/>
    <lineage>
        <taxon>Eukaryota</taxon>
        <taxon>Fungi</taxon>
        <taxon>Dikarya</taxon>
        <taxon>Ascomycota</taxon>
        <taxon>Pezizomycotina</taxon>
        <taxon>Sordariomycetes</taxon>
        <taxon>Hypocreomycetidae</taxon>
        <taxon>Hypocreales</taxon>
        <taxon>Nectriaceae</taxon>
        <taxon>Fusarium</taxon>
        <taxon>Fusarium burgessii species complex</taxon>
    </lineage>
</organism>
<comment type="caution">
    <text evidence="1">The sequence shown here is derived from an EMBL/GenBank/DDBJ whole genome shotgun (WGS) entry which is preliminary data.</text>
</comment>
<gene>
    <name evidence="1" type="ORF">FBEOM_11205</name>
</gene>
<name>A0A9P5DUL2_9HYPO</name>
<proteinExistence type="predicted"/>
<evidence type="ECO:0000313" key="1">
    <source>
        <dbReference type="EMBL" id="KAF4334948.1"/>
    </source>
</evidence>
<sequence>MSHHPSDFISHIEVLYNDEKPRNTVDEINGLNADINKGQDGSYVWLRVHRAQAKDQMVNNFWIDVVGDDDGRSDLAKGAGGNYRYIGFSRDSNATHFVTDVGLWRSDDGQDSPPHSWQGISGDINSGRGGDYLYLVWRTEEFKEWKAIP</sequence>
<dbReference type="EMBL" id="PVQB02000611">
    <property type="protein sequence ID" value="KAF4334948.1"/>
    <property type="molecule type" value="Genomic_DNA"/>
</dbReference>
<dbReference type="AlphaFoldDB" id="A0A9P5DUL2"/>
<keyword evidence="2" id="KW-1185">Reference proteome</keyword>
<dbReference type="OrthoDB" id="1046782at2759"/>